<accession>A0A0N5A1Q3</accession>
<dbReference type="WBParaSite" id="PTRK_0001555200.1">
    <property type="protein sequence ID" value="PTRK_0001555200.1"/>
    <property type="gene ID" value="PTRK_0001555200"/>
</dbReference>
<evidence type="ECO:0000256" key="1">
    <source>
        <dbReference type="SAM" id="MobiDB-lite"/>
    </source>
</evidence>
<name>A0A0N5A1Q3_PARTI</name>
<dbReference type="Proteomes" id="UP000038045">
    <property type="component" value="Unplaced"/>
</dbReference>
<evidence type="ECO:0000313" key="3">
    <source>
        <dbReference type="WBParaSite" id="PTRK_0001555200.1"/>
    </source>
</evidence>
<sequence>MSHRERSNHGSHNRSYNGGGRREDRRDSRNNSDFRGHRNDRGSSGRGNGSGRGYQNSGGNGGFRNSQGRSGTEETFRIFGVDLRVGPCHFIRYLIANGLAYEYIDCFDEGAFVFASYDRDQLERIRRHLEGLNGTINLPGIESPVTFSFTQSSRTSERPSGSRDDRNRKRSQESSGTNTGGKRRKREDDSGF</sequence>
<organism evidence="2 3">
    <name type="scientific">Parastrongyloides trichosuri</name>
    <name type="common">Possum-specific nematode worm</name>
    <dbReference type="NCBI Taxonomy" id="131310"/>
    <lineage>
        <taxon>Eukaryota</taxon>
        <taxon>Metazoa</taxon>
        <taxon>Ecdysozoa</taxon>
        <taxon>Nematoda</taxon>
        <taxon>Chromadorea</taxon>
        <taxon>Rhabditida</taxon>
        <taxon>Tylenchina</taxon>
        <taxon>Panagrolaimomorpha</taxon>
        <taxon>Strongyloidoidea</taxon>
        <taxon>Strongyloididae</taxon>
        <taxon>Parastrongyloides</taxon>
    </lineage>
</organism>
<feature type="compositionally biased region" description="Basic and acidic residues" evidence="1">
    <location>
        <begin position="155"/>
        <end position="172"/>
    </location>
</feature>
<feature type="region of interest" description="Disordered" evidence="1">
    <location>
        <begin position="1"/>
        <end position="70"/>
    </location>
</feature>
<feature type="compositionally biased region" description="Basic and acidic residues" evidence="1">
    <location>
        <begin position="20"/>
        <end position="43"/>
    </location>
</feature>
<protein>
    <submittedName>
        <fullName evidence="3">RRM domain-containing protein</fullName>
    </submittedName>
</protein>
<feature type="compositionally biased region" description="Gly residues" evidence="1">
    <location>
        <begin position="44"/>
        <end position="62"/>
    </location>
</feature>
<proteinExistence type="predicted"/>
<dbReference type="AlphaFoldDB" id="A0A0N5A1Q3"/>
<feature type="region of interest" description="Disordered" evidence="1">
    <location>
        <begin position="148"/>
        <end position="192"/>
    </location>
</feature>
<keyword evidence="2" id="KW-1185">Reference proteome</keyword>
<reference evidence="3" key="1">
    <citation type="submission" date="2017-02" db="UniProtKB">
        <authorList>
            <consortium name="WormBaseParasite"/>
        </authorList>
    </citation>
    <scope>IDENTIFICATION</scope>
</reference>
<evidence type="ECO:0000313" key="2">
    <source>
        <dbReference type="Proteomes" id="UP000038045"/>
    </source>
</evidence>